<feature type="transmembrane region" description="Helical" evidence="1">
    <location>
        <begin position="27"/>
        <end position="45"/>
    </location>
</feature>
<keyword evidence="1" id="KW-1133">Transmembrane helix</keyword>
<accession>A0A1R0WUC1</accession>
<evidence type="ECO:0000256" key="1">
    <source>
        <dbReference type="SAM" id="Phobius"/>
    </source>
</evidence>
<proteinExistence type="predicted"/>
<dbReference type="EMBL" id="MKQP01000078">
    <property type="protein sequence ID" value="OMD21492.1"/>
    <property type="molecule type" value="Genomic_DNA"/>
</dbReference>
<keyword evidence="1" id="KW-0812">Transmembrane</keyword>
<sequence>MFVLIMEIMKTAIQFLTDLLSGNLPKYFYLWCGLFMLFVIIYAYLEVRMKYKSVDFIKGICIESVSHLAGWIIGILVTLCSYIIHPQWCFCVTVQDFSERWNHCLRRQF</sequence>
<gene>
    <name evidence="2" type="ORF">BJP51_07660</name>
</gene>
<dbReference type="KEGG" id="pod:PODO_14535"/>
<name>A0A1R0WUC1_9BACL</name>
<dbReference type="AlphaFoldDB" id="A0A1R0WUC1"/>
<feature type="transmembrane region" description="Helical" evidence="1">
    <location>
        <begin position="65"/>
        <end position="84"/>
    </location>
</feature>
<dbReference type="Proteomes" id="UP000187465">
    <property type="component" value="Unassembled WGS sequence"/>
</dbReference>
<organism evidence="2 3">
    <name type="scientific">Paenibacillus odorifer</name>
    <dbReference type="NCBI Taxonomy" id="189426"/>
    <lineage>
        <taxon>Bacteria</taxon>
        <taxon>Bacillati</taxon>
        <taxon>Bacillota</taxon>
        <taxon>Bacilli</taxon>
        <taxon>Bacillales</taxon>
        <taxon>Paenibacillaceae</taxon>
        <taxon>Paenibacillus</taxon>
    </lineage>
</organism>
<reference evidence="2 3" key="1">
    <citation type="submission" date="2016-10" db="EMBL/GenBank/DDBJ databases">
        <title>Paenibacillus species isolates.</title>
        <authorList>
            <person name="Beno S.M."/>
        </authorList>
    </citation>
    <scope>NUCLEOTIDE SEQUENCE [LARGE SCALE GENOMIC DNA]</scope>
    <source>
        <strain evidence="2 3">FSL H7-0604</strain>
    </source>
</reference>
<keyword evidence="1" id="KW-0472">Membrane</keyword>
<evidence type="ECO:0000313" key="2">
    <source>
        <dbReference type="EMBL" id="OMD21492.1"/>
    </source>
</evidence>
<dbReference type="Pfam" id="PF19140">
    <property type="entry name" value="DUF5823"/>
    <property type="match status" value="1"/>
</dbReference>
<comment type="caution">
    <text evidence="2">The sequence shown here is derived from an EMBL/GenBank/DDBJ whole genome shotgun (WGS) entry which is preliminary data.</text>
</comment>
<protein>
    <submittedName>
        <fullName evidence="2">Uncharacterized protein</fullName>
    </submittedName>
</protein>
<evidence type="ECO:0000313" key="3">
    <source>
        <dbReference type="Proteomes" id="UP000187465"/>
    </source>
</evidence>
<dbReference type="InterPro" id="IPR043861">
    <property type="entry name" value="DUF5823"/>
</dbReference>